<feature type="domain" description="VOC" evidence="2">
    <location>
        <begin position="35"/>
        <end position="156"/>
    </location>
</feature>
<reference evidence="3" key="1">
    <citation type="submission" date="2022-06" db="EMBL/GenBank/DDBJ databases">
        <title>Dynamics of rice microbiomes reveals core vertical transmitted seed endophytes.</title>
        <authorList>
            <person name="Liao K."/>
            <person name="Zhang X."/>
        </authorList>
    </citation>
    <scope>NUCLEOTIDE SEQUENCE</scope>
    <source>
        <strain evidence="3">JR3-14</strain>
    </source>
</reference>
<feature type="region of interest" description="Disordered" evidence="1">
    <location>
        <begin position="1"/>
        <end position="89"/>
    </location>
</feature>
<dbReference type="PROSITE" id="PS51819">
    <property type="entry name" value="VOC"/>
    <property type="match status" value="1"/>
</dbReference>
<evidence type="ECO:0000313" key="3">
    <source>
        <dbReference type="EMBL" id="UYK88378.1"/>
    </source>
</evidence>
<evidence type="ECO:0000256" key="1">
    <source>
        <dbReference type="SAM" id="MobiDB-lite"/>
    </source>
</evidence>
<dbReference type="PANTHER" id="PTHR10374:SF30">
    <property type="entry name" value="LACTOYLGLUTATHIONE LYASE"/>
    <property type="match status" value="1"/>
</dbReference>
<accession>A0AA46Y7Z1</accession>
<gene>
    <name evidence="3" type="ORF">NG824_18175</name>
</gene>
<feature type="compositionally biased region" description="Basic and acidic residues" evidence="1">
    <location>
        <begin position="80"/>
        <end position="89"/>
    </location>
</feature>
<dbReference type="Proteomes" id="UP001164392">
    <property type="component" value="Chromosome"/>
</dbReference>
<dbReference type="AlphaFoldDB" id="A0AA46Y7Z1"/>
<dbReference type="EMBL" id="CP099534">
    <property type="protein sequence ID" value="UYK88378.1"/>
    <property type="molecule type" value="Genomic_DNA"/>
</dbReference>
<dbReference type="PANTHER" id="PTHR10374">
    <property type="entry name" value="LACTOYLGLUTATHIONE LYASE GLYOXALASE I"/>
    <property type="match status" value="1"/>
</dbReference>
<dbReference type="InterPro" id="IPR004360">
    <property type="entry name" value="Glyas_Fos-R_dOase_dom"/>
</dbReference>
<dbReference type="InterPro" id="IPR029068">
    <property type="entry name" value="Glyas_Bleomycin-R_OHBP_Dase"/>
</dbReference>
<dbReference type="Gene3D" id="3.10.180.10">
    <property type="entry name" value="2,3-Dihydroxybiphenyl 1,2-Dioxygenase, domain 1"/>
    <property type="match status" value="1"/>
</dbReference>
<protein>
    <submittedName>
        <fullName evidence="3">Lactoylglutathione lyase</fullName>
    </submittedName>
</protein>
<keyword evidence="3" id="KW-0456">Lyase</keyword>
<dbReference type="GO" id="GO:0016829">
    <property type="term" value="F:lyase activity"/>
    <property type="evidence" value="ECO:0007669"/>
    <property type="project" value="UniProtKB-KW"/>
</dbReference>
<evidence type="ECO:0000313" key="4">
    <source>
        <dbReference type="Proteomes" id="UP001164392"/>
    </source>
</evidence>
<dbReference type="Pfam" id="PF00903">
    <property type="entry name" value="Glyoxalase"/>
    <property type="match status" value="1"/>
</dbReference>
<name>A0AA46Y7Z1_9XANT</name>
<proteinExistence type="predicted"/>
<dbReference type="CDD" id="cd07233">
    <property type="entry name" value="GlxI_Zn"/>
    <property type="match status" value="1"/>
</dbReference>
<feature type="compositionally biased region" description="Basic residues" evidence="1">
    <location>
        <begin position="23"/>
        <end position="36"/>
    </location>
</feature>
<organism evidence="3 4">
    <name type="scientific">Xanthomonas sacchari</name>
    <dbReference type="NCBI Taxonomy" id="56458"/>
    <lineage>
        <taxon>Bacteria</taxon>
        <taxon>Pseudomonadati</taxon>
        <taxon>Pseudomonadota</taxon>
        <taxon>Gammaproteobacteria</taxon>
        <taxon>Lysobacterales</taxon>
        <taxon>Lysobacteraceae</taxon>
        <taxon>Xanthomonas</taxon>
    </lineage>
</organism>
<dbReference type="InterPro" id="IPR037523">
    <property type="entry name" value="VOC_core"/>
</dbReference>
<evidence type="ECO:0000259" key="2">
    <source>
        <dbReference type="PROSITE" id="PS51819"/>
    </source>
</evidence>
<dbReference type="SUPFAM" id="SSF54593">
    <property type="entry name" value="Glyoxalase/Bleomycin resistance protein/Dihydroxybiphenyl dioxygenase"/>
    <property type="match status" value="1"/>
</dbReference>
<sequence length="160" mass="17175">MHNPGQCVSRSAAPLPTGGAARLSRRALHRPLRRRPWNCAKPHNAAPPPCETAMPTTEGTGAGRPGAAADVDGRPGVLESTHDHGSERLDGPVYHDGNSEPRGFGQLCVSVPDLHAACARFEALHVPFQKRLSDGRMRNIAFIKDPDGYRVEIISNTSSD</sequence>